<dbReference type="SMART" id="SM00115">
    <property type="entry name" value="CASc"/>
    <property type="match status" value="1"/>
</dbReference>
<dbReference type="InterPro" id="IPR052039">
    <property type="entry name" value="Caspase-related_regulators"/>
</dbReference>
<dbReference type="Pfam" id="PF00656">
    <property type="entry name" value="Peptidase_C14"/>
    <property type="match status" value="1"/>
</dbReference>
<dbReference type="Proteomes" id="UP000061512">
    <property type="component" value="Unassembled WGS sequence"/>
</dbReference>
<dbReference type="PANTHER" id="PTHR22576:SF37">
    <property type="entry name" value="MUCOSA-ASSOCIATED LYMPHOID TISSUE LYMPHOMA TRANSLOCATION PROTEIN 1"/>
    <property type="match status" value="1"/>
</dbReference>
<dbReference type="PANTHER" id="PTHR22576">
    <property type="entry name" value="MUCOSA ASSOCIATED LYMPHOID TISSUE LYMPHOMA TRANSLOCATION PROTEIN 1/PARACASPASE"/>
    <property type="match status" value="1"/>
</dbReference>
<comment type="similarity">
    <text evidence="1">Belongs to the peptidase C14A family.</text>
</comment>
<dbReference type="GO" id="GO:0006508">
    <property type="term" value="P:proteolysis"/>
    <property type="evidence" value="ECO:0007669"/>
    <property type="project" value="InterPro"/>
</dbReference>
<dbReference type="InterPro" id="IPR015917">
    <property type="entry name" value="Pept_C14A"/>
</dbReference>
<evidence type="ECO:0000256" key="2">
    <source>
        <dbReference type="SAM" id="MobiDB-lite"/>
    </source>
</evidence>
<dbReference type="EMBL" id="LPJX01000003">
    <property type="protein sequence ID" value="KWF72007.1"/>
    <property type="molecule type" value="Genomic_DNA"/>
</dbReference>
<accession>A0A132F7J7</accession>
<feature type="region of interest" description="Disordered" evidence="2">
    <location>
        <begin position="1"/>
        <end position="23"/>
    </location>
</feature>
<sequence length="534" mass="58550">MDRRAGLGRSLGEGNGMRPGPRSRFDPLRRALLGRASALAVLPWLDGAAAYAALRDAPRAALVIGNAAYPRAMLDNPVNDATAIAAALGGLGFSVDRRLDVGHQSMIDAIGDFCAKVQHTQSVALFYFAGHGMQIDWRNYLLPVDVRLARVDDVIRQSVDVATLLAGLGKANNPMSVVILDACRDNPFGVAGKSGGGLSQMDAPPRTLLAYATAPGNVASDGDGRNGLYTENLLKEIGRAGVQIEDVFKRVRLSVRQRSQGRQIPWESTSLEDDFFFVPPPDVHVPTQAERDAAFGKDRDDWQAAQQVGTAQAIFAYLKSHPSGHFSEIAEATLDRLLAGQGEKPVKVQTSSQNPYSQGSEEAGRITLGDRYVYRFVDRLHQSERIFVHRVTRIDGERIEFNGGKFVTDLLGNPRRETDGGVLGDNQLFASEYSIGKEWVTRFDYTFPNGNVDVVELTCKVVARETIGVPAGRFDAFRVEASGWRLYAPSRRVRTYWVAPGKVPRFIALDTVNYDRHGVVAASERRELMSFTKT</sequence>
<dbReference type="Gene3D" id="2.40.360.20">
    <property type="match status" value="1"/>
</dbReference>
<reference evidence="4 5" key="1">
    <citation type="submission" date="2015-11" db="EMBL/GenBank/DDBJ databases">
        <title>Expanding the genomic diversity of Burkholderia species for the development of highly accurate diagnostics.</title>
        <authorList>
            <person name="Sahl J."/>
            <person name="Keim P."/>
            <person name="Wagner D."/>
        </authorList>
    </citation>
    <scope>NUCLEOTIDE SEQUENCE [LARGE SCALE GENOMIC DNA]</scope>
    <source>
        <strain evidence="4 5">MSMB574WGS</strain>
    </source>
</reference>
<dbReference type="InterPro" id="IPR029030">
    <property type="entry name" value="Caspase-like_dom_sf"/>
</dbReference>
<evidence type="ECO:0000313" key="4">
    <source>
        <dbReference type="EMBL" id="KWF72007.1"/>
    </source>
</evidence>
<dbReference type="InterPro" id="IPR011600">
    <property type="entry name" value="Pept_C14_caspase"/>
</dbReference>
<comment type="caution">
    <text evidence="4">The sequence shown here is derived from an EMBL/GenBank/DDBJ whole genome shotgun (WGS) entry which is preliminary data.</text>
</comment>
<evidence type="ECO:0000256" key="1">
    <source>
        <dbReference type="ARBA" id="ARBA00010134"/>
    </source>
</evidence>
<gene>
    <name evidence="4" type="ORF">WT57_06800</name>
</gene>
<evidence type="ECO:0000313" key="5">
    <source>
        <dbReference type="Proteomes" id="UP000061512"/>
    </source>
</evidence>
<evidence type="ECO:0000259" key="3">
    <source>
        <dbReference type="PROSITE" id="PS50208"/>
    </source>
</evidence>
<dbReference type="AlphaFoldDB" id="A0A132F7J7"/>
<organism evidence="4 5">
    <name type="scientific">Burkholderia pseudomultivorans</name>
    <dbReference type="NCBI Taxonomy" id="1207504"/>
    <lineage>
        <taxon>Bacteria</taxon>
        <taxon>Pseudomonadati</taxon>
        <taxon>Pseudomonadota</taxon>
        <taxon>Betaproteobacteria</taxon>
        <taxon>Burkholderiales</taxon>
        <taxon>Burkholderiaceae</taxon>
        <taxon>Burkholderia</taxon>
        <taxon>Burkholderia cepacia complex</taxon>
    </lineage>
</organism>
<feature type="domain" description="Caspase family p20" evidence="3">
    <location>
        <begin position="80"/>
        <end position="187"/>
    </location>
</feature>
<protein>
    <recommendedName>
        <fullName evidence="3">Caspase family p20 domain-containing protein</fullName>
    </recommendedName>
</protein>
<name>A0A132F7J7_9BURK</name>
<dbReference type="PROSITE" id="PS50208">
    <property type="entry name" value="CASPASE_P20"/>
    <property type="match status" value="1"/>
</dbReference>
<dbReference type="Gene3D" id="3.40.50.1460">
    <property type="match status" value="1"/>
</dbReference>
<dbReference type="SUPFAM" id="SSF52129">
    <property type="entry name" value="Caspase-like"/>
    <property type="match status" value="1"/>
</dbReference>
<proteinExistence type="inferred from homology"/>
<dbReference type="InterPro" id="IPR001309">
    <property type="entry name" value="Pept_C14_p20"/>
</dbReference>
<dbReference type="GO" id="GO:0004197">
    <property type="term" value="F:cysteine-type endopeptidase activity"/>
    <property type="evidence" value="ECO:0007669"/>
    <property type="project" value="InterPro"/>
</dbReference>